<organism evidence="1 2">
    <name type="scientific">Arthrobacter terricola</name>
    <dbReference type="NCBI Taxonomy" id="2547396"/>
    <lineage>
        <taxon>Bacteria</taxon>
        <taxon>Bacillati</taxon>
        <taxon>Actinomycetota</taxon>
        <taxon>Actinomycetes</taxon>
        <taxon>Micrococcales</taxon>
        <taxon>Micrococcaceae</taxon>
        <taxon>Arthrobacter</taxon>
    </lineage>
</organism>
<evidence type="ECO:0000313" key="2">
    <source>
        <dbReference type="Proteomes" id="UP000295511"/>
    </source>
</evidence>
<dbReference type="RefSeq" id="WP_133204978.1">
    <property type="nucleotide sequence ID" value="NZ_SMRU01000016.1"/>
</dbReference>
<dbReference type="OrthoDB" id="7185309at2"/>
<reference evidence="1 2" key="1">
    <citation type="submission" date="2019-03" db="EMBL/GenBank/DDBJ databases">
        <title>Whole genome sequence of Arthrobacter sp JH1-1.</title>
        <authorList>
            <person name="Trinh H.N."/>
        </authorList>
    </citation>
    <scope>NUCLEOTIDE SEQUENCE [LARGE SCALE GENOMIC DNA]</scope>
    <source>
        <strain evidence="1 2">JH1-1</strain>
    </source>
</reference>
<dbReference type="Proteomes" id="UP000295511">
    <property type="component" value="Unassembled WGS sequence"/>
</dbReference>
<evidence type="ECO:0000313" key="1">
    <source>
        <dbReference type="EMBL" id="TDF94323.1"/>
    </source>
</evidence>
<accession>A0A4R5KG59</accession>
<dbReference type="EMBL" id="SMRU01000016">
    <property type="protein sequence ID" value="TDF94323.1"/>
    <property type="molecule type" value="Genomic_DNA"/>
</dbReference>
<name>A0A4R5KG59_9MICC</name>
<gene>
    <name evidence="1" type="ORF">E1809_14650</name>
</gene>
<dbReference type="AlphaFoldDB" id="A0A4R5KG59"/>
<protein>
    <submittedName>
        <fullName evidence="1">Thioredoxin family protein</fullName>
    </submittedName>
</protein>
<comment type="caution">
    <text evidence="1">The sequence shown here is derived from an EMBL/GenBank/DDBJ whole genome shotgun (WGS) entry which is preliminary data.</text>
</comment>
<proteinExistence type="predicted"/>
<keyword evidence="2" id="KW-1185">Reference proteome</keyword>
<sequence length="103" mass="10835">MRIELLYINECPNSDEAARRLNEALIALGHQRGEFDLRLIDTPADTVGTVFAGSPTITLDGADIFPGGAATSDLACRIYQTPGGLAGLPTVDQIKQALTGHGV</sequence>